<keyword evidence="3" id="KW-1185">Reference proteome</keyword>
<reference evidence="2" key="1">
    <citation type="submission" date="2020-10" db="EMBL/GenBank/DDBJ databases">
        <title>Mucilaginibacter mali sp. nov., isolated from rhizosphere soil of apple orchard.</title>
        <authorList>
            <person name="Lee J.-S."/>
            <person name="Kim H.S."/>
            <person name="Kim J.-S."/>
        </authorList>
    </citation>
    <scope>NUCLEOTIDE SEQUENCE</scope>
    <source>
        <strain evidence="2">KCTC 22746</strain>
    </source>
</reference>
<evidence type="ECO:0000313" key="3">
    <source>
        <dbReference type="Proteomes" id="UP000622475"/>
    </source>
</evidence>
<dbReference type="Pfam" id="PF16395">
    <property type="entry name" value="DUF5004"/>
    <property type="match status" value="1"/>
</dbReference>
<dbReference type="InterPro" id="IPR032168">
    <property type="entry name" value="DUF5004"/>
</dbReference>
<proteinExistence type="predicted"/>
<feature type="signal peptide" evidence="1">
    <location>
        <begin position="1"/>
        <end position="27"/>
    </location>
</feature>
<dbReference type="Proteomes" id="UP000622475">
    <property type="component" value="Unassembled WGS sequence"/>
</dbReference>
<protein>
    <submittedName>
        <fullName evidence="2">DUF5004 domain-containing protein</fullName>
    </submittedName>
</protein>
<organism evidence="2 3">
    <name type="scientific">Mucilaginibacter myungsuensis</name>
    <dbReference type="NCBI Taxonomy" id="649104"/>
    <lineage>
        <taxon>Bacteria</taxon>
        <taxon>Pseudomonadati</taxon>
        <taxon>Bacteroidota</taxon>
        <taxon>Sphingobacteriia</taxon>
        <taxon>Sphingobacteriales</taxon>
        <taxon>Sphingobacteriaceae</taxon>
        <taxon>Mucilaginibacter</taxon>
    </lineage>
</organism>
<keyword evidence="1" id="KW-0732">Signal</keyword>
<feature type="chain" id="PRO_5037657769" evidence="1">
    <location>
        <begin position="28"/>
        <end position="164"/>
    </location>
</feature>
<dbReference type="AlphaFoldDB" id="A0A929PX44"/>
<comment type="caution">
    <text evidence="2">The sequence shown here is derived from an EMBL/GenBank/DDBJ whole genome shotgun (WGS) entry which is preliminary data.</text>
</comment>
<evidence type="ECO:0000256" key="1">
    <source>
        <dbReference type="SAM" id="SignalP"/>
    </source>
</evidence>
<evidence type="ECO:0000313" key="2">
    <source>
        <dbReference type="EMBL" id="MBE9663468.1"/>
    </source>
</evidence>
<sequence length="164" mass="18158">MKKRFKLSVLFGLAGLCLLLNSCKKDAEGTVEALLARGSWQLASVMRYNYVGGNNTSIDTLNATCGLNQTFTFNKDNTCSYTDFSCISQTAKGSWQLAEDKLTLLSSLSAQDTLAGARVTAKPFTYARIINLGQYSMVLETGDLSSYYLSTDKRHIKRYGFIRN</sequence>
<accession>A0A929PX44</accession>
<name>A0A929PX44_9SPHI</name>
<dbReference type="EMBL" id="JADFFL010000006">
    <property type="protein sequence ID" value="MBE9663468.1"/>
    <property type="molecule type" value="Genomic_DNA"/>
</dbReference>
<dbReference type="RefSeq" id="WP_194112698.1">
    <property type="nucleotide sequence ID" value="NZ_JADFFL010000006.1"/>
</dbReference>
<gene>
    <name evidence="2" type="ORF">IRJ16_16390</name>
</gene>